<proteinExistence type="predicted"/>
<reference evidence="1" key="1">
    <citation type="submission" date="2021-01" db="EMBL/GenBank/DDBJ databases">
        <title>Marivirga sp. nov., isolated from intertidal surface sediments.</title>
        <authorList>
            <person name="Zhang M."/>
        </authorList>
    </citation>
    <scope>NUCLEOTIDE SEQUENCE</scope>
    <source>
        <strain evidence="1">SM1354</strain>
    </source>
</reference>
<protein>
    <submittedName>
        <fullName evidence="1">Uncharacterized protein</fullName>
    </submittedName>
</protein>
<dbReference type="Proteomes" id="UP000642920">
    <property type="component" value="Unassembled WGS sequence"/>
</dbReference>
<gene>
    <name evidence="1" type="ORF">JKP34_09060</name>
</gene>
<name>A0A937A7X8_9BACT</name>
<organism evidence="1 2">
    <name type="scientific">Marivirga atlantica</name>
    <dbReference type="NCBI Taxonomy" id="1548457"/>
    <lineage>
        <taxon>Bacteria</taxon>
        <taxon>Pseudomonadati</taxon>
        <taxon>Bacteroidota</taxon>
        <taxon>Cytophagia</taxon>
        <taxon>Cytophagales</taxon>
        <taxon>Marivirgaceae</taxon>
        <taxon>Marivirga</taxon>
    </lineage>
</organism>
<dbReference type="RefSeq" id="WP_201919967.1">
    <property type="nucleotide sequence ID" value="NZ_JAERQG010000002.1"/>
</dbReference>
<evidence type="ECO:0000313" key="2">
    <source>
        <dbReference type="Proteomes" id="UP000642920"/>
    </source>
</evidence>
<accession>A0A937A7X8</accession>
<comment type="caution">
    <text evidence="1">The sequence shown here is derived from an EMBL/GenBank/DDBJ whole genome shotgun (WGS) entry which is preliminary data.</text>
</comment>
<dbReference type="EMBL" id="JAERQG010000002">
    <property type="protein sequence ID" value="MBL0765397.1"/>
    <property type="molecule type" value="Genomic_DNA"/>
</dbReference>
<evidence type="ECO:0000313" key="1">
    <source>
        <dbReference type="EMBL" id="MBL0765397.1"/>
    </source>
</evidence>
<sequence length="88" mass="9873">MSKASNDSGQLAVKTYKSLILQHAFRNCEIQGAIAAPYLLESVYLLPAVRLYAVFIFRAGDAIFPVSYVIEHGHWLSALFLISPFHFK</sequence>
<dbReference type="AlphaFoldDB" id="A0A937A7X8"/>
<keyword evidence="2" id="KW-1185">Reference proteome</keyword>